<dbReference type="EMBL" id="IACN01064357">
    <property type="protein sequence ID" value="LAB56025.1"/>
    <property type="molecule type" value="Transcribed_RNA"/>
</dbReference>
<proteinExistence type="predicted"/>
<protein>
    <submittedName>
        <fullName evidence="1">Uncharacterized protein</fullName>
    </submittedName>
</protein>
<organism evidence="1">
    <name type="scientific">Micrurus surinamensis</name>
    <name type="common">Surinam coral snake</name>
    <dbReference type="NCBI Taxonomy" id="129470"/>
    <lineage>
        <taxon>Eukaryota</taxon>
        <taxon>Metazoa</taxon>
        <taxon>Chordata</taxon>
        <taxon>Craniata</taxon>
        <taxon>Vertebrata</taxon>
        <taxon>Euteleostomi</taxon>
        <taxon>Lepidosauria</taxon>
        <taxon>Squamata</taxon>
        <taxon>Bifurcata</taxon>
        <taxon>Unidentata</taxon>
        <taxon>Episquamata</taxon>
        <taxon>Toxicofera</taxon>
        <taxon>Serpentes</taxon>
        <taxon>Colubroidea</taxon>
        <taxon>Elapidae</taxon>
        <taxon>Elapinae</taxon>
        <taxon>Micrurus</taxon>
    </lineage>
</organism>
<accession>A0A2D4PDC7</accession>
<evidence type="ECO:0000313" key="1">
    <source>
        <dbReference type="EMBL" id="LAB56025.1"/>
    </source>
</evidence>
<name>A0A2D4PDC7_MICSU</name>
<sequence length="100" mass="11522">MLYQTHKPFAYSGVSSFLKVLLYSGEISKWYTSIYPFSPHRFPSQYQMNMSISQQFKNKSLFKGEFALRLIHLAVTVVKRIGFQLTLSKSEYNKTGGKVA</sequence>
<reference evidence="1" key="1">
    <citation type="submission" date="2017-07" db="EMBL/GenBank/DDBJ databases">
        <authorList>
            <person name="Mikheyev A."/>
            <person name="Grau M."/>
        </authorList>
    </citation>
    <scope>NUCLEOTIDE SEQUENCE</scope>
    <source>
        <tissue evidence="1">Venom_gland</tissue>
    </source>
</reference>
<dbReference type="AlphaFoldDB" id="A0A2D4PDC7"/>
<reference evidence="1" key="2">
    <citation type="submission" date="2017-11" db="EMBL/GenBank/DDBJ databases">
        <title>Coralsnake Venomics: Analyses of Venom Gland Transcriptomes and Proteomes of Six Brazilian Taxa.</title>
        <authorList>
            <person name="Aird S.D."/>
            <person name="Jorge da Silva N."/>
            <person name="Qiu L."/>
            <person name="Villar-Briones A."/>
            <person name="Aparecida-Saddi V."/>
            <person name="Campos-Telles M.P."/>
            <person name="Grau M."/>
            <person name="Mikheyev A.S."/>
        </authorList>
    </citation>
    <scope>NUCLEOTIDE SEQUENCE</scope>
    <source>
        <tissue evidence="1">Venom_gland</tissue>
    </source>
</reference>